<feature type="signal peptide" evidence="1">
    <location>
        <begin position="1"/>
        <end position="24"/>
    </location>
</feature>
<dbReference type="Gene3D" id="2.60.120.10">
    <property type="entry name" value="Jelly Rolls"/>
    <property type="match status" value="1"/>
</dbReference>
<dbReference type="Proteomes" id="UP000604083">
    <property type="component" value="Unassembled WGS sequence"/>
</dbReference>
<dbReference type="RefSeq" id="WP_200391271.1">
    <property type="nucleotide sequence ID" value="NZ_JAENIO010000014.1"/>
</dbReference>
<dbReference type="CDD" id="cd06989">
    <property type="entry name" value="cupin_DRT102"/>
    <property type="match status" value="1"/>
</dbReference>
<dbReference type="AlphaFoldDB" id="A0A934VM87"/>
<accession>A0A934VM87</accession>
<gene>
    <name evidence="2" type="ORF">JIN78_07180</name>
</gene>
<feature type="chain" id="PRO_5038035830" evidence="1">
    <location>
        <begin position="25"/>
        <end position="295"/>
    </location>
</feature>
<dbReference type="EMBL" id="JAENIO010000014">
    <property type="protein sequence ID" value="MBK1833836.1"/>
    <property type="molecule type" value="Genomic_DNA"/>
</dbReference>
<protein>
    <submittedName>
        <fullName evidence="2">DUF4437 domain-containing protein</fullName>
    </submittedName>
</protein>
<comment type="caution">
    <text evidence="2">The sequence shown here is derived from an EMBL/GenBank/DDBJ whole genome shotgun (WGS) entry which is preliminary data.</text>
</comment>
<dbReference type="InterPro" id="IPR011051">
    <property type="entry name" value="RmlC_Cupin_sf"/>
</dbReference>
<keyword evidence="1" id="KW-0732">Signal</keyword>
<proteinExistence type="predicted"/>
<keyword evidence="3" id="KW-1185">Reference proteome</keyword>
<reference evidence="2" key="1">
    <citation type="submission" date="2021-01" db="EMBL/GenBank/DDBJ databases">
        <title>Modified the classification status of verrucomicrobia.</title>
        <authorList>
            <person name="Feng X."/>
        </authorList>
    </citation>
    <scope>NUCLEOTIDE SEQUENCE</scope>
    <source>
        <strain evidence="2">KCTC 12986</strain>
    </source>
</reference>
<evidence type="ECO:0000256" key="1">
    <source>
        <dbReference type="SAM" id="SignalP"/>
    </source>
</evidence>
<evidence type="ECO:0000313" key="2">
    <source>
        <dbReference type="EMBL" id="MBK1833836.1"/>
    </source>
</evidence>
<dbReference type="Pfam" id="PF14499">
    <property type="entry name" value="DUF4437"/>
    <property type="match status" value="1"/>
</dbReference>
<dbReference type="SUPFAM" id="SSF51182">
    <property type="entry name" value="RmlC-like cupins"/>
    <property type="match status" value="1"/>
</dbReference>
<dbReference type="InterPro" id="IPR014710">
    <property type="entry name" value="RmlC-like_jellyroll"/>
</dbReference>
<name>A0A934VM87_9BACT</name>
<organism evidence="2 3">
    <name type="scientific">Roseibacillus ishigakijimensis</name>
    <dbReference type="NCBI Taxonomy" id="454146"/>
    <lineage>
        <taxon>Bacteria</taxon>
        <taxon>Pseudomonadati</taxon>
        <taxon>Verrucomicrobiota</taxon>
        <taxon>Verrucomicrobiia</taxon>
        <taxon>Verrucomicrobiales</taxon>
        <taxon>Verrucomicrobiaceae</taxon>
        <taxon>Roseibacillus</taxon>
    </lineage>
</organism>
<sequence>MKLSRLFALGAPLGLLSGVVVLQAHLQAEEAGAEAPAAKGEKMLAHDEVTWTPLNPARGDQSPQAANLWGDRAREGATGFLVTFREGFASPPHIHNVTYRGVVLAGEIHNDDPAAAKMWMPAGSYWTQPAGEDHITAARGERNVAYIEIDSGPYLVLPSAQATDNGERPVNVHADNIVWLDSSESTRIVGSGEGPSPEVALLWVKDDEGRSNGSLLKLPPGFVGSLGLAAGGGELRLVVVEGAIVAAGEGADDPRELRAGSYWGSGRPLSLRVPGEGEGAILYLRSSGRYLVRSE</sequence>
<dbReference type="InterPro" id="IPR028013">
    <property type="entry name" value="DUF4437"/>
</dbReference>
<evidence type="ECO:0000313" key="3">
    <source>
        <dbReference type="Proteomes" id="UP000604083"/>
    </source>
</evidence>